<keyword evidence="4" id="KW-0378">Hydrolase</keyword>
<dbReference type="InterPro" id="IPR027073">
    <property type="entry name" value="5_3_exoribonuclease"/>
</dbReference>
<dbReference type="Gene3D" id="3.40.50.12390">
    <property type="match status" value="1"/>
</dbReference>
<feature type="domain" description="Exoribonuclease Xrn1 D2/D3" evidence="11">
    <location>
        <begin position="912"/>
        <end position="1118"/>
    </location>
</feature>
<dbReference type="GO" id="GO:0006397">
    <property type="term" value="P:mRNA processing"/>
    <property type="evidence" value="ECO:0007669"/>
    <property type="project" value="UniProtKB-KW"/>
</dbReference>
<name>A0ABD0Y1H0_9HEMI</name>
<feature type="domain" description="Xrn1 N-terminal" evidence="7">
    <location>
        <begin position="1"/>
        <end position="227"/>
    </location>
</feature>
<dbReference type="InterPro" id="IPR004859">
    <property type="entry name" value="Xrn1_N"/>
</dbReference>
<evidence type="ECO:0000256" key="4">
    <source>
        <dbReference type="ARBA" id="ARBA00022801"/>
    </source>
</evidence>
<feature type="region of interest" description="Disordered" evidence="6">
    <location>
        <begin position="1689"/>
        <end position="1866"/>
    </location>
</feature>
<feature type="region of interest" description="Disordered" evidence="6">
    <location>
        <begin position="449"/>
        <end position="474"/>
    </location>
</feature>
<dbReference type="Pfam" id="PF18129">
    <property type="entry name" value="SH3_12"/>
    <property type="match status" value="1"/>
</dbReference>
<keyword evidence="2" id="KW-0507">mRNA processing</keyword>
<feature type="domain" description="Xrn1 helical" evidence="8">
    <location>
        <begin position="301"/>
        <end position="660"/>
    </location>
</feature>
<dbReference type="FunFam" id="3.40.50.12390:FF:000004">
    <property type="entry name" value="5'-3' exoribonuclease 1"/>
    <property type="match status" value="1"/>
</dbReference>
<proteinExistence type="inferred from homology"/>
<dbReference type="PANTHER" id="PTHR12341:SF7">
    <property type="entry name" value="5'-3' EXORIBONUCLEASE 1"/>
    <property type="match status" value="1"/>
</dbReference>
<evidence type="ECO:0000256" key="6">
    <source>
        <dbReference type="SAM" id="MobiDB-lite"/>
    </source>
</evidence>
<dbReference type="Pfam" id="PF18332">
    <property type="entry name" value="XRN1_D1"/>
    <property type="match status" value="1"/>
</dbReference>
<dbReference type="SUPFAM" id="SSF54768">
    <property type="entry name" value="dsRNA-binding domain-like"/>
    <property type="match status" value="1"/>
</dbReference>
<dbReference type="Proteomes" id="UP001558652">
    <property type="component" value="Unassembled WGS sequence"/>
</dbReference>
<evidence type="ECO:0000313" key="12">
    <source>
        <dbReference type="EMBL" id="KAL1116455.1"/>
    </source>
</evidence>
<evidence type="ECO:0000259" key="7">
    <source>
        <dbReference type="Pfam" id="PF03159"/>
    </source>
</evidence>
<dbReference type="Gene3D" id="2.170.260.40">
    <property type="match status" value="1"/>
</dbReference>
<evidence type="ECO:0000256" key="3">
    <source>
        <dbReference type="ARBA" id="ARBA00022722"/>
    </source>
</evidence>
<feature type="compositionally biased region" description="Basic and acidic residues" evidence="6">
    <location>
        <begin position="1805"/>
        <end position="1817"/>
    </location>
</feature>
<feature type="compositionally biased region" description="Low complexity" evidence="6">
    <location>
        <begin position="1744"/>
        <end position="1774"/>
    </location>
</feature>
<keyword evidence="3" id="KW-0540">Nuclease</keyword>
<dbReference type="EMBL" id="JBFDAA010000017">
    <property type="protein sequence ID" value="KAL1116455.1"/>
    <property type="molecule type" value="Genomic_DNA"/>
</dbReference>
<dbReference type="InterPro" id="IPR041106">
    <property type="entry name" value="XRN1_D2_D3"/>
</dbReference>
<dbReference type="Gene3D" id="1.25.40.1050">
    <property type="match status" value="1"/>
</dbReference>
<dbReference type="CDD" id="cd18673">
    <property type="entry name" value="PIN_XRN1-2-like"/>
    <property type="match status" value="1"/>
</dbReference>
<feature type="region of interest" description="Disordered" evidence="6">
    <location>
        <begin position="1270"/>
        <end position="1350"/>
    </location>
</feature>
<dbReference type="Gene3D" id="2.30.30.750">
    <property type="match status" value="1"/>
</dbReference>
<organism evidence="12 13">
    <name type="scientific">Ranatra chinensis</name>
    <dbReference type="NCBI Taxonomy" id="642074"/>
    <lineage>
        <taxon>Eukaryota</taxon>
        <taxon>Metazoa</taxon>
        <taxon>Ecdysozoa</taxon>
        <taxon>Arthropoda</taxon>
        <taxon>Hexapoda</taxon>
        <taxon>Insecta</taxon>
        <taxon>Pterygota</taxon>
        <taxon>Neoptera</taxon>
        <taxon>Paraneoptera</taxon>
        <taxon>Hemiptera</taxon>
        <taxon>Heteroptera</taxon>
        <taxon>Panheteroptera</taxon>
        <taxon>Nepomorpha</taxon>
        <taxon>Nepidae</taxon>
        <taxon>Ranatrinae</taxon>
        <taxon>Ranatra</taxon>
    </lineage>
</organism>
<dbReference type="InterPro" id="IPR041412">
    <property type="entry name" value="Xrn1_helical"/>
</dbReference>
<dbReference type="Pfam" id="PF17846">
    <property type="entry name" value="XRN_M"/>
    <property type="match status" value="1"/>
</dbReference>
<evidence type="ECO:0000259" key="10">
    <source>
        <dbReference type="Pfam" id="PF18332"/>
    </source>
</evidence>
<dbReference type="FunFam" id="1.25.40.1050:FF:000002">
    <property type="entry name" value="5'-3' exoribonuclease"/>
    <property type="match status" value="1"/>
</dbReference>
<dbReference type="Pfam" id="PF18334">
    <property type="entry name" value="XRN1_D2_D3"/>
    <property type="match status" value="1"/>
</dbReference>
<comment type="similarity">
    <text evidence="1">Belongs to the 5'-3' exonuclease family. XRN2/RAT1 subfamily.</text>
</comment>
<feature type="compositionally biased region" description="Basic residues" evidence="6">
    <location>
        <begin position="1845"/>
        <end position="1855"/>
    </location>
</feature>
<feature type="region of interest" description="Disordered" evidence="6">
    <location>
        <begin position="1362"/>
        <end position="1385"/>
    </location>
</feature>
<dbReference type="GO" id="GO:0004540">
    <property type="term" value="F:RNA nuclease activity"/>
    <property type="evidence" value="ECO:0007669"/>
    <property type="project" value="UniProtKB-ARBA"/>
</dbReference>
<feature type="compositionally biased region" description="Basic and acidic residues" evidence="6">
    <location>
        <begin position="882"/>
        <end position="903"/>
    </location>
</feature>
<dbReference type="InterPro" id="IPR040992">
    <property type="entry name" value="XRN1_D1"/>
</dbReference>
<comment type="caution">
    <text evidence="12">The sequence shown here is derived from an EMBL/GenBank/DDBJ whole genome shotgun (WGS) entry which is preliminary data.</text>
</comment>
<feature type="compositionally biased region" description="Polar residues" evidence="6">
    <location>
        <begin position="1297"/>
        <end position="1315"/>
    </location>
</feature>
<keyword evidence="13" id="KW-1185">Reference proteome</keyword>
<feature type="compositionally biased region" description="Low complexity" evidence="6">
    <location>
        <begin position="1325"/>
        <end position="1343"/>
    </location>
</feature>
<feature type="compositionally biased region" description="Polar residues" evidence="6">
    <location>
        <begin position="1834"/>
        <end position="1844"/>
    </location>
</feature>
<dbReference type="InterPro" id="IPR041385">
    <property type="entry name" value="SH3_12"/>
</dbReference>
<feature type="compositionally biased region" description="Low complexity" evidence="6">
    <location>
        <begin position="1272"/>
        <end position="1284"/>
    </location>
</feature>
<evidence type="ECO:0000313" key="13">
    <source>
        <dbReference type="Proteomes" id="UP001558652"/>
    </source>
</evidence>
<feature type="compositionally biased region" description="Gly residues" evidence="6">
    <location>
        <begin position="1730"/>
        <end position="1743"/>
    </location>
</feature>
<dbReference type="PANTHER" id="PTHR12341">
    <property type="entry name" value="5'-&gt;3' EXORIBONUCLEASE"/>
    <property type="match status" value="1"/>
</dbReference>
<sequence>MGVPKFFRYVSERYPCLSEVIKEHQIPEFDNLYLDMNGIFHVCSHPNDNDAHFRITEEQIFKGIFHYLEVLFRLIRPKKLFFMAVDGVAPRAKMNQQRGRRFRSVKESEMLEKKALSRGEKLPEGKRFDSNCITPGTEFMAKLDRQLNYFVSYKISTDKLWRRPKIILSGHQVPGEGEHKVMDYVRWMRSQKDWDPNTKHCLYGLDADLIMLGLCTHEPNFCLLREEASTYLNKIDTLVVVGTWMGDRPQRGFTTMVKFGRKSQKRVPTPEETTFLLFHLSLLRDYLDLEFQELKTTLPFKYDLERIIDDWVLMCFLVGNDFIPNLPGLNIADGALQLLYKTYISVLPSLGGGYLVSDGIVFWGREGYINDGGTLNLSNFEGYLRKLAEYDLDQFREIQADIKYFETKTGRKILQEGMDDVDNSMVNYRSDTMNEELQDLINSTKLELENGDGAEEDSGEESDEDTSKDEDEEEELLHAEFLQYKKDYYMNKLAYGQVTPEVLTSQAEGYVRAIQWNLHYYYNGCPSWSWYYPHHYSPYISDIKGFADLKIDFELGHPFLPFQQLLAVLPAGSKEFLPRSLQNLMTCTDSPLIDFYPKDFEIDMNGKKQEWEGIVLIPFIDQDSLLKAMEPCYTDFTEEERIRNTHGPMYIYQYTSEDLGQMEAPEYFPKISSNHARAEEVWSAEIVVDRKNLVKGLHPRYKLMYHPGFPTLNRIPFKAALRKEKVKVFEQPSRGENMILTLTSFDQRDLREIAEDIVGKVVYVGWPHLTKAIVSHISSTKECYTYNAESKKPVLTTPPNSEVVVWNMAKTGILARHRSQMGIDIGHVKVLVFACPIKGKRIKFQNDSVPYYDIIWNETPLAFPLQTIVTDVGETTEDAEEDKVPTRSEEESKTDGKKTPEPSRKQLCLDDIFQPGTTCFMIAPPFYGARGEIIDCKKEGRVKTCLCIKSCPDISSVRMLSTYHKKRYMSGSYAASTLALSPHLWSRITGTIFIQSANTDSDKTNIGLNLKFNKRNELLLGFTRKENNQWFYSEECIKIVREYMEKFPKVFEYLNNNTGDDIFFKEDVFTSNATEQLKEISSWLKEQSHYAAERRHVGAEMIESEAIAELEYIVSSYKDPVIRKVTVQVRPNLIYLPKPFLDTVGPDPSVKHHLLDRIVSVRECHTIPLGLKGTIIVMTIVMTSISIPEDGGGPNGVVVRMPDHHAIGPGFDFLRGIDKKDDEASTLYDILFDEPFVGGLKLGGCKETRCYRLTQHGFINLSVHSSLSLGNQQQKQQAQQSQKQWRTQPNAEMPLSVQISSASEMDSGSRNNSAFANWRNKDAPNSHNNNRQQQHQSQQQQQQPMGPTPVSAFFKAYHQNTRKEAGGSGGASKPGQPQPPPLVPQAFLQKPTADVEFQDMWKVLQSQKLETAKLAAKPQQAQKSNPEPQESIPAQVSQIVYLTPHHFFFLPPWQQTDALKKFLKLDTTTTPCLRPDVPVQQPPKKACGHKNCCLSLVSLCQKMGIAYPVYDYSVNPGTNLITTTVRFPGVVREFIGTPEKEKASAAENAACVAVQMLIHSQQMVGAGMQPSLHHHHPLHQPVPPPPFFQQPPPPGFNQQPPPPQVQYRFIKNYSATGGPDGVVVRMPDCHAIGPGFDSLRLQSWLKARLASRPLGVYRSCNMNQNLPTPPQQWYKHNKMDGNQIRLKTREPNQSRPANLLFAQQPPPNTNRGTGSNSSLSQFVPLQVQKGGSGNKVGKQGGGAPAQPAQQRKNKSGAQQQQQQQSNPTSPQKKQNSQAQAKVADMVSRRDHNVVKLIEGQVGLTSEREHHGAQDKKRQPPKPAQEVGGEETPASGPNQPAQGSGQKRKARLRPRIAAKFPVPLDTA</sequence>
<evidence type="ECO:0000259" key="8">
    <source>
        <dbReference type="Pfam" id="PF17846"/>
    </source>
</evidence>
<evidence type="ECO:0000256" key="5">
    <source>
        <dbReference type="ARBA" id="ARBA00022839"/>
    </source>
</evidence>
<evidence type="ECO:0000256" key="2">
    <source>
        <dbReference type="ARBA" id="ARBA00022664"/>
    </source>
</evidence>
<feature type="domain" description="5'-3' exoribonuclease 1 SH3-like" evidence="9">
    <location>
        <begin position="1151"/>
        <end position="1260"/>
    </location>
</feature>
<feature type="domain" description="5'-3' exoribonuclease 1 D1" evidence="10">
    <location>
        <begin position="707"/>
        <end position="873"/>
    </location>
</feature>
<keyword evidence="5" id="KW-0269">Exonuclease</keyword>
<gene>
    <name evidence="12" type="ORF">AAG570_004928</name>
</gene>
<protein>
    <submittedName>
        <fullName evidence="12">Uncharacterized protein</fullName>
    </submittedName>
</protein>
<dbReference type="GO" id="GO:0008409">
    <property type="term" value="F:5'-3' exonuclease activity"/>
    <property type="evidence" value="ECO:0007669"/>
    <property type="project" value="UniProtKB-ARBA"/>
</dbReference>
<accession>A0ABD0Y1H0</accession>
<dbReference type="Pfam" id="PF03159">
    <property type="entry name" value="XRN_N"/>
    <property type="match status" value="1"/>
</dbReference>
<evidence type="ECO:0000259" key="11">
    <source>
        <dbReference type="Pfam" id="PF18334"/>
    </source>
</evidence>
<evidence type="ECO:0000256" key="1">
    <source>
        <dbReference type="ARBA" id="ARBA00006994"/>
    </source>
</evidence>
<dbReference type="Gene3D" id="3.30.160.20">
    <property type="match status" value="1"/>
</dbReference>
<dbReference type="InterPro" id="IPR047008">
    <property type="entry name" value="XRN1_SH3_sf"/>
</dbReference>
<feature type="compositionally biased region" description="Polar residues" evidence="6">
    <location>
        <begin position="1709"/>
        <end position="1723"/>
    </location>
</feature>
<feature type="region of interest" description="Disordered" evidence="6">
    <location>
        <begin position="874"/>
        <end position="903"/>
    </location>
</feature>
<reference evidence="12 13" key="1">
    <citation type="submission" date="2024-07" db="EMBL/GenBank/DDBJ databases">
        <title>Chromosome-level genome assembly of the water stick insect Ranatra chinensis (Heteroptera: Nepidae).</title>
        <authorList>
            <person name="Liu X."/>
        </authorList>
    </citation>
    <scope>NUCLEOTIDE SEQUENCE [LARGE SCALE GENOMIC DNA]</scope>
    <source>
        <strain evidence="12">Cailab_2021Rc</strain>
        <tissue evidence="12">Muscle</tissue>
    </source>
</reference>
<dbReference type="InterPro" id="IPR047007">
    <property type="entry name" value="XRN1_D1_sf"/>
</dbReference>
<evidence type="ECO:0000259" key="9">
    <source>
        <dbReference type="Pfam" id="PF18129"/>
    </source>
</evidence>